<keyword evidence="2" id="KW-1185">Reference proteome</keyword>
<reference evidence="1 2" key="1">
    <citation type="submission" date="2022-01" db="EMBL/GenBank/DDBJ databases">
        <title>Draft Genome Sequences of Seven Type Strains of the Genus Streptomyces.</title>
        <authorList>
            <person name="Aziz S."/>
            <person name="Coretto E."/>
            <person name="Chronakova A."/>
            <person name="Sproer C."/>
            <person name="Huber K."/>
            <person name="Nouioui I."/>
            <person name="Gross H."/>
        </authorList>
    </citation>
    <scope>NUCLEOTIDE SEQUENCE [LARGE SCALE GENOMIC DNA]</scope>
    <source>
        <strain evidence="1 2">DSM 41685</strain>
    </source>
</reference>
<gene>
    <name evidence="1" type="ORF">L0F81_38795</name>
</gene>
<evidence type="ECO:0000313" key="1">
    <source>
        <dbReference type="EMBL" id="MCG0069145.1"/>
    </source>
</evidence>
<organism evidence="1 2">
    <name type="scientific">Streptomyces tricolor</name>
    <dbReference type="NCBI Taxonomy" id="68277"/>
    <lineage>
        <taxon>Bacteria</taxon>
        <taxon>Bacillati</taxon>
        <taxon>Actinomycetota</taxon>
        <taxon>Actinomycetes</taxon>
        <taxon>Kitasatosporales</taxon>
        <taxon>Streptomycetaceae</taxon>
        <taxon>Streptomyces</taxon>
        <taxon>Streptomyces violaceoruber group</taxon>
    </lineage>
</organism>
<dbReference type="RefSeq" id="WP_158103210.1">
    <property type="nucleotide sequence ID" value="NZ_JAKKZF010000298.1"/>
</dbReference>
<comment type="caution">
    <text evidence="1">The sequence shown here is derived from an EMBL/GenBank/DDBJ whole genome shotgun (WGS) entry which is preliminary data.</text>
</comment>
<evidence type="ECO:0000313" key="2">
    <source>
        <dbReference type="Proteomes" id="UP001299012"/>
    </source>
</evidence>
<accession>A0ABS9JUC5</accession>
<sequence>MPHAAALDPQTAALLADWLDITAVVEDRAEELGDPEGAAPLVVPATRFARSYLRAPQT</sequence>
<dbReference type="EMBL" id="JAKKZF010000298">
    <property type="protein sequence ID" value="MCG0069145.1"/>
    <property type="molecule type" value="Genomic_DNA"/>
</dbReference>
<dbReference type="Proteomes" id="UP001299012">
    <property type="component" value="Unassembled WGS sequence"/>
</dbReference>
<name>A0ABS9JUC5_9ACTN</name>
<protein>
    <submittedName>
        <fullName evidence="1">Uncharacterized protein</fullName>
    </submittedName>
</protein>
<proteinExistence type="predicted"/>